<comment type="caution">
    <text evidence="7">The sequence shown here is derived from an EMBL/GenBank/DDBJ whole genome shotgun (WGS) entry which is preliminary data.</text>
</comment>
<dbReference type="InterPro" id="IPR005129">
    <property type="entry name" value="GTPase_ArgK"/>
</dbReference>
<dbReference type="InterPro" id="IPR027417">
    <property type="entry name" value="P-loop_NTPase"/>
</dbReference>
<accession>A0A7M2YZC3</accession>
<dbReference type="Proteomes" id="UP000254134">
    <property type="component" value="Unassembled WGS sequence"/>
</dbReference>
<organism evidence="7 8">
    <name type="scientific">Gaiella occulta</name>
    <dbReference type="NCBI Taxonomy" id="1002870"/>
    <lineage>
        <taxon>Bacteria</taxon>
        <taxon>Bacillati</taxon>
        <taxon>Actinomycetota</taxon>
        <taxon>Thermoleophilia</taxon>
        <taxon>Gaiellales</taxon>
        <taxon>Gaiellaceae</taxon>
        <taxon>Gaiella</taxon>
    </lineage>
</organism>
<keyword evidence="3" id="KW-0378">Hydrolase</keyword>
<evidence type="ECO:0000313" key="8">
    <source>
        <dbReference type="Proteomes" id="UP000254134"/>
    </source>
</evidence>
<dbReference type="InterPro" id="IPR052040">
    <property type="entry name" value="GTPase/Isobutyryl-CoA_mutase"/>
</dbReference>
<dbReference type="EMBL" id="QQZY01000002">
    <property type="protein sequence ID" value="RDI75369.1"/>
    <property type="molecule type" value="Genomic_DNA"/>
</dbReference>
<evidence type="ECO:0000256" key="5">
    <source>
        <dbReference type="ARBA" id="ARBA00023186"/>
    </source>
</evidence>
<evidence type="ECO:0000256" key="1">
    <source>
        <dbReference type="ARBA" id="ARBA00009625"/>
    </source>
</evidence>
<dbReference type="Gene3D" id="1.20.5.170">
    <property type="match status" value="1"/>
</dbReference>
<dbReference type="SUPFAM" id="SSF52540">
    <property type="entry name" value="P-loop containing nucleoside triphosphate hydrolases"/>
    <property type="match status" value="1"/>
</dbReference>
<dbReference type="GO" id="GO:0003924">
    <property type="term" value="F:GTPase activity"/>
    <property type="evidence" value="ECO:0007669"/>
    <property type="project" value="InterPro"/>
</dbReference>
<sequence length="326" mass="34036">MARRALTHDQLVSGVRRGDRRALARAISLAENRDPGAHDLVAELYPETGRTFAIGVTGPPGVGKSSLIAALVRQARALGRSVGVISVDPSSPFTQGALLGDRIRLSDHFLDPGVFIRSMGTRGHLGGLAEAALQALLLLDASGKDIVFLETVGTGQSEVEVIGIADAVLLVLMPGSGDSVQALKAGIMEIPDVIAINKMDHPAAKTMLNDVRAIVALDPDPARRPPILLTEALRGEGVPALWETLEATRTELGEAGELEERRRRNLVGEVLAVATGRARARIEDAIAADAGLTELLTAVQRREVDPLTAVDAIVAAVLGGAGDAAA</sequence>
<dbReference type="Pfam" id="PF03308">
    <property type="entry name" value="MeaB"/>
    <property type="match status" value="1"/>
</dbReference>
<dbReference type="PANTHER" id="PTHR43087">
    <property type="entry name" value="LYSINE/ARGININE/ORNITHINE TRANSPORT SYSTEM KINASE"/>
    <property type="match status" value="1"/>
</dbReference>
<dbReference type="InterPro" id="IPR003593">
    <property type="entry name" value="AAA+_ATPase"/>
</dbReference>
<feature type="domain" description="AAA+ ATPase" evidence="6">
    <location>
        <begin position="50"/>
        <end position="200"/>
    </location>
</feature>
<dbReference type="RefSeq" id="WP_114795579.1">
    <property type="nucleotide sequence ID" value="NZ_QQZY01000002.1"/>
</dbReference>
<dbReference type="NCBIfam" id="TIGR00750">
    <property type="entry name" value="lao"/>
    <property type="match status" value="1"/>
</dbReference>
<keyword evidence="2" id="KW-0547">Nucleotide-binding</keyword>
<dbReference type="Gene3D" id="3.40.50.300">
    <property type="entry name" value="P-loop containing nucleotide triphosphate hydrolases"/>
    <property type="match status" value="1"/>
</dbReference>
<comment type="similarity">
    <text evidence="1">Belongs to the SIMIBI class G3E GTPase family. ArgK/MeaB subfamily.</text>
</comment>
<dbReference type="AlphaFoldDB" id="A0A7M2YZC3"/>
<keyword evidence="4" id="KW-0342">GTP-binding</keyword>
<protein>
    <submittedName>
        <fullName evidence="7">Lao: LAO/AO transport system ATPase</fullName>
    </submittedName>
</protein>
<gene>
    <name evidence="7" type="ORF">Gocc_1167</name>
</gene>
<dbReference type="SMART" id="SM00382">
    <property type="entry name" value="AAA"/>
    <property type="match status" value="1"/>
</dbReference>
<evidence type="ECO:0000313" key="7">
    <source>
        <dbReference type="EMBL" id="RDI75369.1"/>
    </source>
</evidence>
<evidence type="ECO:0000259" key="6">
    <source>
        <dbReference type="SMART" id="SM00382"/>
    </source>
</evidence>
<evidence type="ECO:0000256" key="3">
    <source>
        <dbReference type="ARBA" id="ARBA00022801"/>
    </source>
</evidence>
<keyword evidence="5" id="KW-0143">Chaperone</keyword>
<evidence type="ECO:0000256" key="4">
    <source>
        <dbReference type="ARBA" id="ARBA00023134"/>
    </source>
</evidence>
<keyword evidence="8" id="KW-1185">Reference proteome</keyword>
<evidence type="ECO:0000256" key="2">
    <source>
        <dbReference type="ARBA" id="ARBA00022741"/>
    </source>
</evidence>
<proteinExistence type="inferred from homology"/>
<reference evidence="7 8" key="1">
    <citation type="submission" date="2018-07" db="EMBL/GenBank/DDBJ databases">
        <title>High-quality-draft genome sequence of Gaiella occulta.</title>
        <authorList>
            <person name="Severino R."/>
            <person name="Froufe H.J.C."/>
            <person name="Rainey F.A."/>
            <person name="Barroso C."/>
            <person name="Albuquerque L."/>
            <person name="Lobo-Da-Cunha A."/>
            <person name="Da Costa M.S."/>
            <person name="Egas C."/>
        </authorList>
    </citation>
    <scope>NUCLEOTIDE SEQUENCE [LARGE SCALE GENOMIC DNA]</scope>
    <source>
        <strain evidence="7 8">F2-233</strain>
    </source>
</reference>
<name>A0A7M2YZC3_9ACTN</name>
<dbReference type="GO" id="GO:0005525">
    <property type="term" value="F:GTP binding"/>
    <property type="evidence" value="ECO:0007669"/>
    <property type="project" value="UniProtKB-KW"/>
</dbReference>
<dbReference type="PANTHER" id="PTHR43087:SF1">
    <property type="entry name" value="LAO_AO TRANSPORT SYSTEM ATPASE"/>
    <property type="match status" value="1"/>
</dbReference>
<dbReference type="OrthoDB" id="9778292at2"/>
<reference evidence="8" key="2">
    <citation type="journal article" date="2019" name="MicrobiologyOpen">
        <title>High-quality draft genome sequence of Gaiella occulta isolated from a 150 meter deep mineral water borehole and comparison with the genome sequences of other deep-branching lineages of the phylum Actinobacteria.</title>
        <authorList>
            <person name="Severino R."/>
            <person name="Froufe H.J.C."/>
            <person name="Barroso C."/>
            <person name="Albuquerque L."/>
            <person name="Lobo-da-Cunha A."/>
            <person name="da Costa M.S."/>
            <person name="Egas C."/>
        </authorList>
    </citation>
    <scope>NUCLEOTIDE SEQUENCE [LARGE SCALE GENOMIC DNA]</scope>
    <source>
        <strain evidence="8">F2-233</strain>
    </source>
</reference>